<feature type="domain" description="Carbohydrate-binding/sugar hydrolysis" evidence="4">
    <location>
        <begin position="419"/>
        <end position="564"/>
    </location>
</feature>
<dbReference type="SMART" id="SM00710">
    <property type="entry name" value="PbH1"/>
    <property type="match status" value="16"/>
</dbReference>
<dbReference type="InterPro" id="IPR011050">
    <property type="entry name" value="Pectin_lyase_fold/virulence"/>
</dbReference>
<dbReference type="Gene3D" id="2.160.20.10">
    <property type="entry name" value="Single-stranded right-handed beta-helix, Pectin lyase-like"/>
    <property type="match status" value="3"/>
</dbReference>
<dbReference type="InterPro" id="IPR006633">
    <property type="entry name" value="Carb-bd_sugar_hydrolysis-dom"/>
</dbReference>
<dbReference type="SMART" id="SM00722">
    <property type="entry name" value="CASH"/>
    <property type="match status" value="2"/>
</dbReference>
<comment type="pathway">
    <text evidence="1">Protein modification; protein ubiquitination.</text>
</comment>
<dbReference type="PANTHER" id="PTHR22990">
    <property type="entry name" value="F-BOX ONLY PROTEIN"/>
    <property type="match status" value="1"/>
</dbReference>
<keyword evidence="2" id="KW-0677">Repeat</keyword>
<name>A0A0G3WK14_9BACT</name>
<dbReference type="SUPFAM" id="SSF51126">
    <property type="entry name" value="Pectin lyase-like"/>
    <property type="match status" value="3"/>
</dbReference>
<dbReference type="AlphaFoldDB" id="A0A0G3WK14"/>
<evidence type="ECO:0000256" key="2">
    <source>
        <dbReference type="ARBA" id="ARBA00022737"/>
    </source>
</evidence>
<organism evidence="5 6">
    <name type="scientific">Endomicrobium proavitum</name>
    <dbReference type="NCBI Taxonomy" id="1408281"/>
    <lineage>
        <taxon>Bacteria</taxon>
        <taxon>Pseudomonadati</taxon>
        <taxon>Elusimicrobiota</taxon>
        <taxon>Endomicrobiia</taxon>
        <taxon>Endomicrobiales</taxon>
        <taxon>Endomicrobiaceae</taxon>
        <taxon>Endomicrobium</taxon>
    </lineage>
</organism>
<dbReference type="Proteomes" id="UP000035337">
    <property type="component" value="Chromosome"/>
</dbReference>
<protein>
    <recommendedName>
        <fullName evidence="4">Carbohydrate-binding/sugar hydrolysis domain-containing protein</fullName>
    </recommendedName>
</protein>
<gene>
    <name evidence="5" type="ORF">Epro_0856</name>
</gene>
<sequence length="913" mass="98480">MSFAYLSYAKAFPYAGDLSGGINGNDSNWDSYIDLLLPVAGSEKSFLFISPRVSVTGKSVFASNAHETNLGLGFRQYLNILETGAIVGANLYYDIRNSEAGNSFQQAGVGVEFLSRWIDFRANGYIPFANTRYYTGKIYDIPLGHHIAATYGYESSMKGFDGEIGFKIPFPEILGELKIFGGGYYYQTQNNGGDILKGYKGRAEYKPIKILRLNYAVYDNKNFNGANWQAGAEISLPFDFKKLLQAKNPFFGVIKYIKNTPKPVIERMGETVQRDMYVRTAQSRKKHHEDLLLNDNGDEYYFTVVSPNGTGNGTFDNPAGVSSGIALNKLVTESNAALLFLPGQYNQSSEINISGHLSQRVEILAYKSLASKNVALPNFNINEESVINVGSNVNAIAVTGLLTDVYISGFNINNISTNTKSGIYITNFSSGSISVFENTIQGFAKAVEVNSSQRAPVIFDNVLQGNATGIEVYNADAEIYSNDINNNYKYGVNIYNSSGSTYIAGNNIIENSTGVFVNGGIYFVIFQNNISSNSSDGMFISASSNLQIVGNDAYYNGANGIYALNSSSITVASNIISANSGNGIYANNLQNSDINQNTIVENSLAGIYLNASKSVGVSGNEISDNQVGIQDAASQISYISNNYIFNNSSGIFLQNTSNTYVSNNQIFSNVFDGIFVTGGLNATLSMNTVIQNNNGISLYNTNAYTANFNSIAGNLSDGIFVSASPNGKISDNEISQNDGNAITLTNASDVTEISRNTVAGNKTGGIYAQNSSDVIIKANTVRNNTGINGGIFIQNILGSASSVEKNNLSGNQNFAIKSQSSASPISENNITVSSEGHGIWLQDNIGSILSQNILTAQPVGSYFGLYLTGTTVFNSAQSGNNKYYFFESNVYGGDTSPVNNYLSNVYPYDQVIQ</sequence>
<dbReference type="InterPro" id="IPR038177">
    <property type="entry name" value="IAT_beta_sf"/>
</dbReference>
<evidence type="ECO:0000256" key="3">
    <source>
        <dbReference type="ARBA" id="ARBA00022786"/>
    </source>
</evidence>
<evidence type="ECO:0000259" key="4">
    <source>
        <dbReference type="SMART" id="SM00722"/>
    </source>
</evidence>
<accession>A0A0G3WK14</accession>
<evidence type="ECO:0000313" key="5">
    <source>
        <dbReference type="EMBL" id="AKL98235.1"/>
    </source>
</evidence>
<evidence type="ECO:0000256" key="1">
    <source>
        <dbReference type="ARBA" id="ARBA00004906"/>
    </source>
</evidence>
<feature type="domain" description="Carbohydrate-binding/sugar hydrolysis" evidence="4">
    <location>
        <begin position="565"/>
        <end position="699"/>
    </location>
</feature>
<reference evidence="5 6" key="1">
    <citation type="submission" date="2014-09" db="EMBL/GenBank/DDBJ databases">
        <title>Complete genome sequence of Endomicrobium proavitum.</title>
        <authorList>
            <person name="Zheng H."/>
        </authorList>
    </citation>
    <scope>NUCLEOTIDE SEQUENCE [LARGE SCALE GENOMIC DNA]</scope>
    <source>
        <strain evidence="5 6">Rsa215</strain>
    </source>
</reference>
<dbReference type="PANTHER" id="PTHR22990:SF15">
    <property type="entry name" value="F-BOX ONLY PROTEIN 10"/>
    <property type="match status" value="1"/>
</dbReference>
<dbReference type="InterPro" id="IPR012334">
    <property type="entry name" value="Pectin_lyas_fold"/>
</dbReference>
<dbReference type="InterPro" id="IPR039448">
    <property type="entry name" value="Beta_helix"/>
</dbReference>
<keyword evidence="6" id="KW-1185">Reference proteome</keyword>
<dbReference type="Gene3D" id="2.40.160.160">
    <property type="entry name" value="Inverse autotransporter, beta-domain"/>
    <property type="match status" value="1"/>
</dbReference>
<evidence type="ECO:0000313" key="6">
    <source>
        <dbReference type="Proteomes" id="UP000035337"/>
    </source>
</evidence>
<dbReference type="InterPro" id="IPR051550">
    <property type="entry name" value="SCF-Subunits/Alg-Epimerases"/>
</dbReference>
<dbReference type="KEGG" id="epo:Epro_0856"/>
<dbReference type="InterPro" id="IPR022441">
    <property type="entry name" value="Para_beta_helix_rpt-2"/>
</dbReference>
<keyword evidence="3" id="KW-0833">Ubl conjugation pathway</keyword>
<dbReference type="InterPro" id="IPR006626">
    <property type="entry name" value="PbH1"/>
</dbReference>
<dbReference type="NCBIfam" id="TIGR03804">
    <property type="entry name" value="para_beta_helix"/>
    <property type="match status" value="3"/>
</dbReference>
<proteinExistence type="predicted"/>
<dbReference type="EMBL" id="CP009498">
    <property type="protein sequence ID" value="AKL98235.1"/>
    <property type="molecule type" value="Genomic_DNA"/>
</dbReference>
<dbReference type="STRING" id="1408281.Epro_0856"/>
<dbReference type="Pfam" id="PF13229">
    <property type="entry name" value="Beta_helix"/>
    <property type="match status" value="2"/>
</dbReference>